<dbReference type="Bgee" id="ENSMFAG00000044443">
    <property type="expression patterns" value="Expressed in lung and 13 other cell types or tissues"/>
</dbReference>
<organism evidence="7 8">
    <name type="scientific">Macaca fascicularis</name>
    <name type="common">Crab-eating macaque</name>
    <name type="synonym">Cynomolgus monkey</name>
    <dbReference type="NCBI Taxonomy" id="9541"/>
    <lineage>
        <taxon>Eukaryota</taxon>
        <taxon>Metazoa</taxon>
        <taxon>Chordata</taxon>
        <taxon>Craniata</taxon>
        <taxon>Vertebrata</taxon>
        <taxon>Euteleostomi</taxon>
        <taxon>Mammalia</taxon>
        <taxon>Eutheria</taxon>
        <taxon>Euarchontoglires</taxon>
        <taxon>Primates</taxon>
        <taxon>Haplorrhini</taxon>
        <taxon>Catarrhini</taxon>
        <taxon>Cercopithecidae</taxon>
        <taxon>Cercopithecinae</taxon>
        <taxon>Macaca</taxon>
    </lineage>
</organism>
<comment type="subcellular location">
    <subcellularLocation>
        <location evidence="2">Apical cell membrane</location>
    </subcellularLocation>
    <subcellularLocation>
        <location evidence="1">Endomembrane system</location>
        <topology evidence="1">Peripheral membrane protein</topology>
    </subcellularLocation>
</comment>
<protein>
    <submittedName>
        <fullName evidence="7">NHERF family PDZ scaffold protein 2</fullName>
    </submittedName>
</protein>
<evidence type="ECO:0000256" key="2">
    <source>
        <dbReference type="ARBA" id="ARBA00004221"/>
    </source>
</evidence>
<dbReference type="InterPro" id="IPR051067">
    <property type="entry name" value="NHER"/>
</dbReference>
<dbReference type="SMART" id="SM00228">
    <property type="entry name" value="PDZ"/>
    <property type="match status" value="1"/>
</dbReference>
<evidence type="ECO:0000256" key="5">
    <source>
        <dbReference type="SAM" id="MobiDB-lite"/>
    </source>
</evidence>
<accession>A0A2K5VMH2</accession>
<dbReference type="Gene3D" id="2.30.42.10">
    <property type="match status" value="1"/>
</dbReference>
<dbReference type="PANTHER" id="PTHR14191">
    <property type="entry name" value="PDZ DOMAIN CONTAINING PROTEIN"/>
    <property type="match status" value="1"/>
</dbReference>
<dbReference type="Proteomes" id="UP000233100">
    <property type="component" value="Chromosome 20"/>
</dbReference>
<evidence type="ECO:0000313" key="8">
    <source>
        <dbReference type="Proteomes" id="UP000233100"/>
    </source>
</evidence>
<proteinExistence type="predicted"/>
<dbReference type="InterPro" id="IPR001478">
    <property type="entry name" value="PDZ"/>
</dbReference>
<evidence type="ECO:0000256" key="1">
    <source>
        <dbReference type="ARBA" id="ARBA00004184"/>
    </source>
</evidence>
<feature type="compositionally biased region" description="Pro residues" evidence="5">
    <location>
        <begin position="121"/>
        <end position="131"/>
    </location>
</feature>
<dbReference type="GeneTree" id="ENSGT00950000182849"/>
<feature type="domain" description="PDZ" evidence="6">
    <location>
        <begin position="150"/>
        <end position="230"/>
    </location>
</feature>
<keyword evidence="3" id="KW-0677">Repeat</keyword>
<dbReference type="GO" id="GO:0005102">
    <property type="term" value="F:signaling receptor binding"/>
    <property type="evidence" value="ECO:0007669"/>
    <property type="project" value="TreeGrafter"/>
</dbReference>
<dbReference type="Pfam" id="PF00595">
    <property type="entry name" value="PDZ"/>
    <property type="match status" value="1"/>
</dbReference>
<sequence>MTVLCSGAGTPPCPPSPGSWGGQGLPAASFLPFLGRKPSWVGGAGLEPSKGSGLSHHPAPQSDSAPASPPIPGEPGPQREVDKWGGSLGQPESSGHPGRTPATHCRCTAAMARSGSATPPARAPGAPPRSPPQGLVQDVSGPLRELRPRLCHLRKGPQGYGFNLHSDKSRPGQYIRSVDLGSPAARSGLRAQDRLIEVNGQNVEGLRHAEVVASIKAREDEARLLVVDPETDEHFKRLRVTPTEEHVEGPLPSPVTNGTSPVQLNGGSACSSRSDLPGSDKDTEDGSAWKRDPFQESGLHLSPTAAEAKEKARATRVNKRAPQMDWNRKREIFSNF</sequence>
<gene>
    <name evidence="7" type="primary">NHERF2</name>
</gene>
<dbReference type="GO" id="GO:0072659">
    <property type="term" value="P:protein localization to plasma membrane"/>
    <property type="evidence" value="ECO:0007669"/>
    <property type="project" value="TreeGrafter"/>
</dbReference>
<keyword evidence="4" id="KW-0472">Membrane</keyword>
<keyword evidence="8" id="KW-1185">Reference proteome</keyword>
<reference evidence="7" key="2">
    <citation type="submission" date="2025-08" db="UniProtKB">
        <authorList>
            <consortium name="Ensembl"/>
        </authorList>
    </citation>
    <scope>IDENTIFICATION</scope>
</reference>
<dbReference type="GO" id="GO:0012505">
    <property type="term" value="C:endomembrane system"/>
    <property type="evidence" value="ECO:0007669"/>
    <property type="project" value="UniProtKB-SubCell"/>
</dbReference>
<dbReference type="GO" id="GO:0016324">
    <property type="term" value="C:apical plasma membrane"/>
    <property type="evidence" value="ECO:0007669"/>
    <property type="project" value="UniProtKB-SubCell"/>
</dbReference>
<dbReference type="AlphaFoldDB" id="A0A2K5VMH2"/>
<evidence type="ECO:0000259" key="6">
    <source>
        <dbReference type="PROSITE" id="PS50106"/>
    </source>
</evidence>
<feature type="compositionally biased region" description="Low complexity" evidence="5">
    <location>
        <begin position="1"/>
        <end position="10"/>
    </location>
</feature>
<reference evidence="7" key="3">
    <citation type="submission" date="2025-09" db="UniProtKB">
        <authorList>
            <consortium name="Ensembl"/>
        </authorList>
    </citation>
    <scope>IDENTIFICATION</scope>
</reference>
<feature type="compositionally biased region" description="Basic and acidic residues" evidence="5">
    <location>
        <begin position="326"/>
        <end position="336"/>
    </location>
</feature>
<dbReference type="FunFam" id="2.30.42.10:FF:000068">
    <property type="entry name" value="Na(+)/H(+) exchange regulatory cofactor NHE-RF"/>
    <property type="match status" value="1"/>
</dbReference>
<dbReference type="PANTHER" id="PTHR14191:SF4">
    <property type="entry name" value="NA(+)_H(+) EXCHANGE REGULATORY COFACTOR NHE-RF2"/>
    <property type="match status" value="1"/>
</dbReference>
<feature type="region of interest" description="Disordered" evidence="5">
    <location>
        <begin position="1"/>
        <end position="143"/>
    </location>
</feature>
<evidence type="ECO:0000313" key="7">
    <source>
        <dbReference type="Ensembl" id="ENSMFAP00000025956.2"/>
    </source>
</evidence>
<dbReference type="Ensembl" id="ENSMFAT00000034111.2">
    <property type="protein sequence ID" value="ENSMFAP00000025956.2"/>
    <property type="gene ID" value="ENSMFAG00000044443.2"/>
</dbReference>
<dbReference type="VEuPathDB" id="HostDB:ENSMFAG00000044443"/>
<feature type="compositionally biased region" description="Polar residues" evidence="5">
    <location>
        <begin position="254"/>
        <end position="274"/>
    </location>
</feature>
<dbReference type="InterPro" id="IPR015098">
    <property type="entry name" value="EBP50_C"/>
</dbReference>
<feature type="region of interest" description="Disordered" evidence="5">
    <location>
        <begin position="240"/>
        <end position="336"/>
    </location>
</feature>
<name>A0A2K5VMH2_MACFA</name>
<dbReference type="InterPro" id="IPR036034">
    <property type="entry name" value="PDZ_sf"/>
</dbReference>
<dbReference type="CDD" id="cd06768">
    <property type="entry name" value="PDZ_NHERF-like"/>
    <property type="match status" value="1"/>
</dbReference>
<reference evidence="7 8" key="1">
    <citation type="submission" date="2013-03" db="EMBL/GenBank/DDBJ databases">
        <authorList>
            <person name="Warren W."/>
            <person name="Wilson R.K."/>
        </authorList>
    </citation>
    <scope>NUCLEOTIDE SEQUENCE</scope>
</reference>
<dbReference type="SUPFAM" id="SSF50156">
    <property type="entry name" value="PDZ domain-like"/>
    <property type="match status" value="1"/>
</dbReference>
<evidence type="ECO:0000256" key="3">
    <source>
        <dbReference type="ARBA" id="ARBA00022737"/>
    </source>
</evidence>
<dbReference type="PROSITE" id="PS50106">
    <property type="entry name" value="PDZ"/>
    <property type="match status" value="1"/>
</dbReference>
<dbReference type="Pfam" id="PF09007">
    <property type="entry name" value="EBP50_C"/>
    <property type="match status" value="2"/>
</dbReference>
<dbReference type="GO" id="GO:0043495">
    <property type="term" value="F:protein-membrane adaptor activity"/>
    <property type="evidence" value="ECO:0007669"/>
    <property type="project" value="TreeGrafter"/>
</dbReference>
<evidence type="ECO:0000256" key="4">
    <source>
        <dbReference type="ARBA" id="ARBA00023136"/>
    </source>
</evidence>